<dbReference type="PANTHER" id="PTHR46467:SF1">
    <property type="entry name" value="TETHER CONTAINING UBX DOMAIN FOR GLUT4"/>
    <property type="match status" value="1"/>
</dbReference>
<accession>A0A5J4YX71</accession>
<reference evidence="4" key="1">
    <citation type="journal article" date="2019" name="Nat. Commun.">
        <title>Expansion of phycobilisome linker gene families in mesophilic red algae.</title>
        <authorList>
            <person name="Lee J."/>
            <person name="Kim D."/>
            <person name="Bhattacharya D."/>
            <person name="Yoon H.S."/>
        </authorList>
    </citation>
    <scope>NUCLEOTIDE SEQUENCE [LARGE SCALE GENOMIC DNA]</scope>
    <source>
        <strain evidence="4">CCMP 1328</strain>
    </source>
</reference>
<sequence length="471" mass="50247">MARASVVLVTLDEVDNHRKDVLKIEVTPATTLAAVRDQAVAALRPAPAHAHADAEAGPDASEPSAASQFALLDRNGNPVDLSLPMRLAGLPANSKLRLATASKYRMGKPVPSAARQKGSGPGPASGLVSVAVLFHTSDACRRRVVLRVPPNTTVAQCLARAELDATSIDQILLDDKQVLNKNSMLSELGVQSGSAVIQVGGVVQVIKKLSSTVSQLPPGSQMPEDFETPAEDDAMVKNEKEQEAIIPAAHETIVIRPPRGDQPVAIPAEDDSFFELGAAELKALAGEFHKDKDADVLMTKKMREQRKEAKSTGRKIISTRIRLQFPDRWCIEKVFSVAATVGDLYDLLESSLKAEVLAAATRETSDEMYLFVAPPVRKLTDRTKTLAQEQLTPAARIMVHVASQPTDTVLLLKPSLLDCAVDHPVSGPNAGASSQNVNKDQPARAMQAASNGTSAAGAADGKKKVPSWFKK</sequence>
<dbReference type="GO" id="GO:0006886">
    <property type="term" value="P:intracellular protein transport"/>
    <property type="evidence" value="ECO:0007669"/>
    <property type="project" value="TreeGrafter"/>
</dbReference>
<feature type="region of interest" description="Disordered" evidence="1">
    <location>
        <begin position="46"/>
        <end position="65"/>
    </location>
</feature>
<feature type="compositionally biased region" description="Low complexity" evidence="1">
    <location>
        <begin position="448"/>
        <end position="459"/>
    </location>
</feature>
<evidence type="ECO:0000313" key="3">
    <source>
        <dbReference type="EMBL" id="KAA8495263.1"/>
    </source>
</evidence>
<protein>
    <submittedName>
        <fullName evidence="3">Tether containing UBX domain for GLUT4</fullName>
    </submittedName>
</protein>
<dbReference type="AlphaFoldDB" id="A0A5J4YX71"/>
<feature type="domain" description="UBX" evidence="2">
    <location>
        <begin position="314"/>
        <end position="399"/>
    </location>
</feature>
<dbReference type="PROSITE" id="PS50033">
    <property type="entry name" value="UBX"/>
    <property type="match status" value="1"/>
</dbReference>
<dbReference type="GO" id="GO:0012506">
    <property type="term" value="C:vesicle membrane"/>
    <property type="evidence" value="ECO:0007669"/>
    <property type="project" value="TreeGrafter"/>
</dbReference>
<dbReference type="GO" id="GO:0005737">
    <property type="term" value="C:cytoplasm"/>
    <property type="evidence" value="ECO:0007669"/>
    <property type="project" value="TreeGrafter"/>
</dbReference>
<dbReference type="InterPro" id="IPR021569">
    <property type="entry name" value="TUG-UBL1"/>
</dbReference>
<proteinExistence type="predicted"/>
<comment type="caution">
    <text evidence="3">The sequence shown here is derived from an EMBL/GenBank/DDBJ whole genome shotgun (WGS) entry which is preliminary data.</text>
</comment>
<dbReference type="PANTHER" id="PTHR46467">
    <property type="entry name" value="TETHER CONTAINING UBX DOMAIN FOR GLUT4"/>
    <property type="match status" value="1"/>
</dbReference>
<dbReference type="Proteomes" id="UP000324585">
    <property type="component" value="Unassembled WGS sequence"/>
</dbReference>
<feature type="compositionally biased region" description="Low complexity" evidence="1">
    <location>
        <begin position="46"/>
        <end position="60"/>
    </location>
</feature>
<evidence type="ECO:0000256" key="1">
    <source>
        <dbReference type="SAM" id="MobiDB-lite"/>
    </source>
</evidence>
<dbReference type="SUPFAM" id="SSF54236">
    <property type="entry name" value="Ubiquitin-like"/>
    <property type="match status" value="1"/>
</dbReference>
<dbReference type="Gene3D" id="3.10.20.90">
    <property type="entry name" value="Phosphatidylinositol 3-kinase Catalytic Subunit, Chain A, domain 1"/>
    <property type="match status" value="2"/>
</dbReference>
<dbReference type="EMBL" id="VRMN01000003">
    <property type="protein sequence ID" value="KAA8495263.1"/>
    <property type="molecule type" value="Genomic_DNA"/>
</dbReference>
<dbReference type="OrthoDB" id="440781at2759"/>
<dbReference type="InterPro" id="IPR029071">
    <property type="entry name" value="Ubiquitin-like_domsf"/>
</dbReference>
<dbReference type="Pfam" id="PF11470">
    <property type="entry name" value="TUG-UBL1"/>
    <property type="match status" value="1"/>
</dbReference>
<evidence type="ECO:0000313" key="4">
    <source>
        <dbReference type="Proteomes" id="UP000324585"/>
    </source>
</evidence>
<keyword evidence="4" id="KW-1185">Reference proteome</keyword>
<feature type="region of interest" description="Disordered" evidence="1">
    <location>
        <begin position="427"/>
        <end position="471"/>
    </location>
</feature>
<organism evidence="3 4">
    <name type="scientific">Porphyridium purpureum</name>
    <name type="common">Red alga</name>
    <name type="synonym">Porphyridium cruentum</name>
    <dbReference type="NCBI Taxonomy" id="35688"/>
    <lineage>
        <taxon>Eukaryota</taxon>
        <taxon>Rhodophyta</taxon>
        <taxon>Bangiophyceae</taxon>
        <taxon>Porphyridiales</taxon>
        <taxon>Porphyridiaceae</taxon>
        <taxon>Porphyridium</taxon>
    </lineage>
</organism>
<dbReference type="InterPro" id="IPR001012">
    <property type="entry name" value="UBX_dom"/>
</dbReference>
<name>A0A5J4YX71_PORPP</name>
<evidence type="ECO:0000259" key="2">
    <source>
        <dbReference type="PROSITE" id="PS50033"/>
    </source>
</evidence>
<gene>
    <name evidence="3" type="ORF">FVE85_1418</name>
</gene>
<dbReference type="GO" id="GO:0005634">
    <property type="term" value="C:nucleus"/>
    <property type="evidence" value="ECO:0007669"/>
    <property type="project" value="TreeGrafter"/>
</dbReference>